<dbReference type="InterPro" id="IPR041966">
    <property type="entry name" value="LOTUS-like"/>
</dbReference>
<feature type="compositionally biased region" description="Polar residues" evidence="5">
    <location>
        <begin position="207"/>
        <end position="228"/>
    </location>
</feature>
<sequence>MSVYYSYENHISGITAPWSSSASPPLFISAKCYVATFVQRSSTLATMTFGSREFSKEAKSAIAVMRSLIISEKGTSSLFRILGDFRKEEGHPLMYKDFGYRSAAEFLEATGEFILREQNGEVVVFVKPSEESSHIQKMIAAQKTTKKPAKKPAFAMTWNKTPYQTNRYPGGQNKFQAYPQQSKPQYYQQQSKPYYSYQQQPAKTSFLGGNTYSQQQSAKPSYQPQQQPAKTSFLGFNQQQPKPATTLYQQQSAKPAYQTQQQQQQSKPASSYQQQQRFTNPNNPLSSFFGNGYGNKAASGTQSQSVVPPKPAPTPKVAPPPAATPARPVNPTNPFHQALTNPFVKPEQPEVKPSVAAAPVKMDTAPLAASPKPVQPQVAAPSPQKMDTTENDAVPVVRAIRQSFKAPTTVPPQVFTPESIAQVVQVQQQNLISQQQEVTPSVEKVLQKIPLSSTKPAPFKWDQPGATPEELLFKYGQSYGCPPIYKIFEVKKRFHCKVTINGTVYRTYPTDYATELESKSAVARCAIEAIRRSESRQFRECDDTDDAIAAKIFDLLLPCQYGMQLDNVPKAFRDSHGSLLPKHWKLIVQANLTRLFKTEEIPNHSVIVFAARAEKTPPSPQAQRMSANLLKLPWSEDEWDLFVTHPVSLGEIWARLVGAEYSDKMGEMLTEIEKTMECAQRCPKASVTAGEYYLVPMNDSWFRVRVDALEPTGNTVTVFFVDLGGTCSFPMDQIYACEPRFLELPGQAICFALHGLQDLGDSAFVESYLQDNVSGKVLIGQVHTRREQYEAVNDDMTGYGDVPIAITLFDTTTETVNINEDLMKGIRKESPER</sequence>
<dbReference type="Gene3D" id="3.30.420.610">
    <property type="entry name" value="LOTUS domain-like"/>
    <property type="match status" value="1"/>
</dbReference>
<reference evidence="8 9" key="1">
    <citation type="submission" date="2024-05" db="EMBL/GenBank/DDBJ databases">
        <title>Culex pipiens pipiens assembly and annotation.</title>
        <authorList>
            <person name="Alout H."/>
            <person name="Durand T."/>
        </authorList>
    </citation>
    <scope>NUCLEOTIDE SEQUENCE [LARGE SCALE GENOMIC DNA]</scope>
    <source>
        <strain evidence="8">HA-2024</strain>
        <tissue evidence="8">Whole body</tissue>
    </source>
</reference>
<evidence type="ECO:0000256" key="1">
    <source>
        <dbReference type="ARBA" id="ARBA00004496"/>
    </source>
</evidence>
<organism evidence="8 9">
    <name type="scientific">Culex pipiens pipiens</name>
    <name type="common">Northern house mosquito</name>
    <dbReference type="NCBI Taxonomy" id="38569"/>
    <lineage>
        <taxon>Eukaryota</taxon>
        <taxon>Metazoa</taxon>
        <taxon>Ecdysozoa</taxon>
        <taxon>Arthropoda</taxon>
        <taxon>Hexapoda</taxon>
        <taxon>Insecta</taxon>
        <taxon>Pterygota</taxon>
        <taxon>Neoptera</taxon>
        <taxon>Endopterygota</taxon>
        <taxon>Diptera</taxon>
        <taxon>Nematocera</taxon>
        <taxon>Culicoidea</taxon>
        <taxon>Culicidae</taxon>
        <taxon>Culicinae</taxon>
        <taxon>Culicini</taxon>
        <taxon>Culex</taxon>
        <taxon>Culex</taxon>
    </lineage>
</organism>
<evidence type="ECO:0000259" key="7">
    <source>
        <dbReference type="PROSITE" id="PS51644"/>
    </source>
</evidence>
<dbReference type="GO" id="GO:0005737">
    <property type="term" value="C:cytoplasm"/>
    <property type="evidence" value="ECO:0007669"/>
    <property type="project" value="UniProtKB-SubCell"/>
</dbReference>
<feature type="domain" description="HTH OST-type" evidence="7">
    <location>
        <begin position="57"/>
        <end position="130"/>
    </location>
</feature>
<dbReference type="GO" id="GO:0007283">
    <property type="term" value="P:spermatogenesis"/>
    <property type="evidence" value="ECO:0007669"/>
    <property type="project" value="UniProtKB-KW"/>
</dbReference>
<keyword evidence="4" id="KW-0744">Spermatogenesis</keyword>
<name>A0ABD1CEY9_CULPP</name>
<dbReference type="CDD" id="cd09972">
    <property type="entry name" value="LOTUS_TDRD_OSKAR"/>
    <property type="match status" value="1"/>
</dbReference>
<evidence type="ECO:0000259" key="6">
    <source>
        <dbReference type="PROSITE" id="PS50304"/>
    </source>
</evidence>
<dbReference type="Gene3D" id="2.40.50.90">
    <property type="match status" value="1"/>
</dbReference>
<feature type="region of interest" description="Disordered" evidence="5">
    <location>
        <begin position="205"/>
        <end position="228"/>
    </location>
</feature>
<evidence type="ECO:0000256" key="3">
    <source>
        <dbReference type="ARBA" id="ARBA00022737"/>
    </source>
</evidence>
<comment type="subcellular location">
    <subcellularLocation>
        <location evidence="1">Cytoplasm</location>
    </subcellularLocation>
</comment>
<dbReference type="PANTHER" id="PTHR22948:SF29">
    <property type="entry name" value="FI02030P-RELATED"/>
    <property type="match status" value="1"/>
</dbReference>
<evidence type="ECO:0000313" key="9">
    <source>
        <dbReference type="Proteomes" id="UP001562425"/>
    </source>
</evidence>
<dbReference type="Gene3D" id="2.30.30.140">
    <property type="match status" value="1"/>
</dbReference>
<keyword evidence="4" id="KW-0221">Differentiation</keyword>
<accession>A0ABD1CEY9</accession>
<dbReference type="PROSITE" id="PS50304">
    <property type="entry name" value="TUDOR"/>
    <property type="match status" value="1"/>
</dbReference>
<evidence type="ECO:0000256" key="2">
    <source>
        <dbReference type="ARBA" id="ARBA00022490"/>
    </source>
</evidence>
<feature type="compositionally biased region" description="Pro residues" evidence="5">
    <location>
        <begin position="308"/>
        <end position="323"/>
    </location>
</feature>
<dbReference type="SUPFAM" id="SSF54768">
    <property type="entry name" value="dsRNA-binding domain-like"/>
    <property type="match status" value="1"/>
</dbReference>
<dbReference type="PANTHER" id="PTHR22948">
    <property type="entry name" value="TUDOR DOMAIN CONTAINING PROTEIN"/>
    <property type="match status" value="1"/>
</dbReference>
<dbReference type="Pfam" id="PF00567">
    <property type="entry name" value="TUDOR"/>
    <property type="match status" value="1"/>
</dbReference>
<dbReference type="InterPro" id="IPR025605">
    <property type="entry name" value="OST-HTH/LOTUS_dom"/>
</dbReference>
<evidence type="ECO:0008006" key="10">
    <source>
        <dbReference type="Google" id="ProtNLM"/>
    </source>
</evidence>
<feature type="compositionally biased region" description="Low complexity" evidence="5">
    <location>
        <begin position="249"/>
        <end position="276"/>
    </location>
</feature>
<dbReference type="SUPFAM" id="SSF63748">
    <property type="entry name" value="Tudor/PWWP/MBT"/>
    <property type="match status" value="1"/>
</dbReference>
<feature type="domain" description="Tudor" evidence="6">
    <location>
        <begin position="686"/>
        <end position="744"/>
    </location>
</feature>
<dbReference type="Proteomes" id="UP001562425">
    <property type="component" value="Unassembled WGS sequence"/>
</dbReference>
<dbReference type="GO" id="GO:0030154">
    <property type="term" value="P:cell differentiation"/>
    <property type="evidence" value="ECO:0007669"/>
    <property type="project" value="UniProtKB-ARBA"/>
</dbReference>
<keyword evidence="2" id="KW-0963">Cytoplasm</keyword>
<feature type="compositionally biased region" description="Low complexity" evidence="5">
    <location>
        <begin position="368"/>
        <end position="385"/>
    </location>
</feature>
<dbReference type="AlphaFoldDB" id="A0ABD1CEY9"/>
<dbReference type="Pfam" id="PF12872">
    <property type="entry name" value="OST-HTH"/>
    <property type="match status" value="1"/>
</dbReference>
<evidence type="ECO:0000256" key="5">
    <source>
        <dbReference type="SAM" id="MobiDB-lite"/>
    </source>
</evidence>
<keyword evidence="9" id="KW-1185">Reference proteome</keyword>
<dbReference type="InterPro" id="IPR050621">
    <property type="entry name" value="Tudor_domain_containing"/>
</dbReference>
<dbReference type="PROSITE" id="PS51644">
    <property type="entry name" value="HTH_OST"/>
    <property type="match status" value="1"/>
</dbReference>
<dbReference type="EMBL" id="JBEHCU010012902">
    <property type="protein sequence ID" value="KAL1374962.1"/>
    <property type="molecule type" value="Genomic_DNA"/>
</dbReference>
<gene>
    <name evidence="8" type="ORF">pipiens_017785</name>
</gene>
<dbReference type="InterPro" id="IPR035437">
    <property type="entry name" value="SNase_OB-fold_sf"/>
</dbReference>
<keyword evidence="3" id="KW-0677">Repeat</keyword>
<protein>
    <recommendedName>
        <fullName evidence="10">Tudor domain-containing protein 7</fullName>
    </recommendedName>
</protein>
<feature type="region of interest" description="Disordered" evidence="5">
    <location>
        <begin position="245"/>
        <end position="328"/>
    </location>
</feature>
<evidence type="ECO:0000256" key="4">
    <source>
        <dbReference type="ARBA" id="ARBA00022871"/>
    </source>
</evidence>
<evidence type="ECO:0000313" key="8">
    <source>
        <dbReference type="EMBL" id="KAL1374962.1"/>
    </source>
</evidence>
<feature type="compositionally biased region" description="Polar residues" evidence="5">
    <location>
        <begin position="277"/>
        <end position="289"/>
    </location>
</feature>
<comment type="caution">
    <text evidence="8">The sequence shown here is derived from an EMBL/GenBank/DDBJ whole genome shotgun (WGS) entry which is preliminary data.</text>
</comment>
<proteinExistence type="predicted"/>
<feature type="region of interest" description="Disordered" evidence="5">
    <location>
        <begin position="367"/>
        <end position="390"/>
    </location>
</feature>
<dbReference type="InterPro" id="IPR002999">
    <property type="entry name" value="Tudor"/>
</dbReference>